<dbReference type="Pfam" id="PF00581">
    <property type="entry name" value="Rhodanese"/>
    <property type="match status" value="1"/>
</dbReference>
<gene>
    <name evidence="2" type="ORF">C8P66_11288</name>
</gene>
<evidence type="ECO:0000313" key="3">
    <source>
        <dbReference type="Proteomes" id="UP000249688"/>
    </source>
</evidence>
<dbReference type="InterPro" id="IPR036873">
    <property type="entry name" value="Rhodanese-like_dom_sf"/>
</dbReference>
<dbReference type="AlphaFoldDB" id="A0A2W7IGF5"/>
<dbReference type="SMART" id="SM00450">
    <property type="entry name" value="RHOD"/>
    <property type="match status" value="1"/>
</dbReference>
<name>A0A2W7IGF5_9PROT</name>
<proteinExistence type="predicted"/>
<accession>A0A2W7IGF5</accession>
<organism evidence="2 3">
    <name type="scientific">Humitalea rosea</name>
    <dbReference type="NCBI Taxonomy" id="990373"/>
    <lineage>
        <taxon>Bacteria</taxon>
        <taxon>Pseudomonadati</taxon>
        <taxon>Pseudomonadota</taxon>
        <taxon>Alphaproteobacteria</taxon>
        <taxon>Acetobacterales</taxon>
        <taxon>Roseomonadaceae</taxon>
        <taxon>Humitalea</taxon>
    </lineage>
</organism>
<dbReference type="Proteomes" id="UP000249688">
    <property type="component" value="Unassembled WGS sequence"/>
</dbReference>
<protein>
    <recommendedName>
        <fullName evidence="1">Rhodanese domain-containing protein</fullName>
    </recommendedName>
</protein>
<dbReference type="InterPro" id="IPR018634">
    <property type="entry name" value="ChrB_C"/>
</dbReference>
<keyword evidence="3" id="KW-1185">Reference proteome</keyword>
<comment type="caution">
    <text evidence="2">The sequence shown here is derived from an EMBL/GenBank/DDBJ whole genome shotgun (WGS) entry which is preliminary data.</text>
</comment>
<dbReference type="EMBL" id="QKYU01000012">
    <property type="protein sequence ID" value="PZW45072.1"/>
    <property type="molecule type" value="Genomic_DNA"/>
</dbReference>
<dbReference type="SUPFAM" id="SSF52821">
    <property type="entry name" value="Rhodanese/Cell cycle control phosphatase"/>
    <property type="match status" value="1"/>
</dbReference>
<dbReference type="Gene3D" id="3.40.250.10">
    <property type="entry name" value="Rhodanese-like domain"/>
    <property type="match status" value="1"/>
</dbReference>
<dbReference type="PROSITE" id="PS50206">
    <property type="entry name" value="RHODANESE_3"/>
    <property type="match status" value="1"/>
</dbReference>
<reference evidence="2 3" key="1">
    <citation type="submission" date="2018-06" db="EMBL/GenBank/DDBJ databases">
        <title>Genomic Encyclopedia of Archaeal and Bacterial Type Strains, Phase II (KMG-II): from individual species to whole genera.</title>
        <authorList>
            <person name="Goeker M."/>
        </authorList>
    </citation>
    <scope>NUCLEOTIDE SEQUENCE [LARGE SCALE GENOMIC DNA]</scope>
    <source>
        <strain evidence="2 3">DSM 24525</strain>
    </source>
</reference>
<feature type="domain" description="Rhodanese" evidence="1">
    <location>
        <begin position="17"/>
        <end position="106"/>
    </location>
</feature>
<dbReference type="InterPro" id="IPR001763">
    <property type="entry name" value="Rhodanese-like_dom"/>
</dbReference>
<evidence type="ECO:0000259" key="1">
    <source>
        <dbReference type="PROSITE" id="PS50206"/>
    </source>
</evidence>
<dbReference type="RefSeq" id="WP_111398489.1">
    <property type="nucleotide sequence ID" value="NZ_QKYU01000012.1"/>
</dbReference>
<sequence length="271" mass="29796">MPALTTTVPHLLRLIGTPEAPVLLDVRAEDDRAIDPRLLPASRCRDHATVAEWAPNYAGRAVVVACQHGMRISEGVAAALCQAGASATVLEGGFQAWDDAGGPLVRPDHMPPRDTWGRTLWVTQAEPKIDRVACPWLIRRFVDPEAVFLFLAPAEVEQVARRFGATPFDIEGVFWGHRGRDCTFDTMLDEFGLESETLERMADIVRRAGSGSFDEVPEAAGLLAASLGFSRMYRDDLSQLDAAISLYDAFYRWSRDVVRAVPAWPALQPPA</sequence>
<dbReference type="OrthoDB" id="9784302at2"/>
<dbReference type="Pfam" id="PF09828">
    <property type="entry name" value="ChrB_C"/>
    <property type="match status" value="1"/>
</dbReference>
<evidence type="ECO:0000313" key="2">
    <source>
        <dbReference type="EMBL" id="PZW45072.1"/>
    </source>
</evidence>